<dbReference type="Gene3D" id="3.90.780.10">
    <property type="entry name" value="5'-Nucleotidase, C-terminal domain"/>
    <property type="match status" value="1"/>
</dbReference>
<dbReference type="Proteomes" id="UP000290218">
    <property type="component" value="Unassembled WGS sequence"/>
</dbReference>
<evidence type="ECO:0000256" key="5">
    <source>
        <dbReference type="RuleBase" id="RU362119"/>
    </source>
</evidence>
<dbReference type="Gene3D" id="3.60.21.10">
    <property type="match status" value="1"/>
</dbReference>
<dbReference type="GO" id="GO:0000166">
    <property type="term" value="F:nucleotide binding"/>
    <property type="evidence" value="ECO:0007669"/>
    <property type="project" value="UniProtKB-KW"/>
</dbReference>
<reference evidence="8 9" key="1">
    <citation type="submission" date="2019-01" db="EMBL/GenBank/DDBJ databases">
        <title>Lacunisphaera sp. strain TWA-58.</title>
        <authorList>
            <person name="Chen W.-M."/>
        </authorList>
    </citation>
    <scope>NUCLEOTIDE SEQUENCE [LARGE SCALE GENOMIC DNA]</scope>
    <source>
        <strain evidence="8 9">TWA-58</strain>
    </source>
</reference>
<dbReference type="InterPro" id="IPR029052">
    <property type="entry name" value="Metallo-depent_PP-like"/>
</dbReference>
<feature type="domain" description="5'-Nucleotidase C-terminal" evidence="7">
    <location>
        <begin position="347"/>
        <end position="514"/>
    </location>
</feature>
<dbReference type="PANTHER" id="PTHR11575">
    <property type="entry name" value="5'-NUCLEOTIDASE-RELATED"/>
    <property type="match status" value="1"/>
</dbReference>
<protein>
    <submittedName>
        <fullName evidence="8">Bifunctional metallophosphatase/5'-nucleotidase</fullName>
    </submittedName>
</protein>
<dbReference type="Pfam" id="PF00149">
    <property type="entry name" value="Metallophos"/>
    <property type="match status" value="1"/>
</dbReference>
<dbReference type="InterPro" id="IPR008334">
    <property type="entry name" value="5'-Nucleotdase_C"/>
</dbReference>
<dbReference type="GO" id="GO:0046872">
    <property type="term" value="F:metal ion binding"/>
    <property type="evidence" value="ECO:0007669"/>
    <property type="project" value="UniProtKB-KW"/>
</dbReference>
<proteinExistence type="inferred from homology"/>
<dbReference type="PANTHER" id="PTHR11575:SF6">
    <property type="entry name" value="2',3'-CYCLIC-NUCLEOTIDE 2'-PHOSPHODIESTERASE_3'-NUCLEOTIDASE"/>
    <property type="match status" value="1"/>
</dbReference>
<evidence type="ECO:0000256" key="3">
    <source>
        <dbReference type="ARBA" id="ARBA00022729"/>
    </source>
</evidence>
<dbReference type="InterPro" id="IPR006179">
    <property type="entry name" value="5_nucleotidase/apyrase"/>
</dbReference>
<keyword evidence="5" id="KW-0378">Hydrolase</keyword>
<evidence type="ECO:0000256" key="1">
    <source>
        <dbReference type="ARBA" id="ARBA00006654"/>
    </source>
</evidence>
<keyword evidence="2" id="KW-0479">Metal-binding</keyword>
<comment type="caution">
    <text evidence="8">The sequence shown here is derived from an EMBL/GenBank/DDBJ whole genome shotgun (WGS) entry which is preliminary data.</text>
</comment>
<feature type="signal peptide" evidence="5">
    <location>
        <begin position="1"/>
        <end position="31"/>
    </location>
</feature>
<dbReference type="GO" id="GO:0016787">
    <property type="term" value="F:hydrolase activity"/>
    <property type="evidence" value="ECO:0007669"/>
    <property type="project" value="UniProtKB-KW"/>
</dbReference>
<dbReference type="EMBL" id="SDHX01000001">
    <property type="protein sequence ID" value="RXK56843.1"/>
    <property type="molecule type" value="Genomic_DNA"/>
</dbReference>
<evidence type="ECO:0000313" key="9">
    <source>
        <dbReference type="Proteomes" id="UP000290218"/>
    </source>
</evidence>
<dbReference type="GO" id="GO:0030288">
    <property type="term" value="C:outer membrane-bounded periplasmic space"/>
    <property type="evidence" value="ECO:0007669"/>
    <property type="project" value="TreeGrafter"/>
</dbReference>
<dbReference type="InterPro" id="IPR041827">
    <property type="entry name" value="CpdB_N"/>
</dbReference>
<dbReference type="GO" id="GO:0009166">
    <property type="term" value="P:nucleotide catabolic process"/>
    <property type="evidence" value="ECO:0007669"/>
    <property type="project" value="InterPro"/>
</dbReference>
<dbReference type="OrthoDB" id="9775118at2"/>
<dbReference type="SUPFAM" id="SSF56300">
    <property type="entry name" value="Metallo-dependent phosphatases"/>
    <property type="match status" value="1"/>
</dbReference>
<gene>
    <name evidence="8" type="ORF">ESB00_13540</name>
</gene>
<dbReference type="InterPro" id="IPR004843">
    <property type="entry name" value="Calcineurin-like_PHP"/>
</dbReference>
<dbReference type="SUPFAM" id="SSF55816">
    <property type="entry name" value="5'-nucleotidase (syn. UDP-sugar hydrolase), C-terminal domain"/>
    <property type="match status" value="1"/>
</dbReference>
<accession>A0A4Q1CCI4</accession>
<dbReference type="AlphaFoldDB" id="A0A4Q1CCI4"/>
<evidence type="ECO:0000256" key="2">
    <source>
        <dbReference type="ARBA" id="ARBA00022723"/>
    </source>
</evidence>
<dbReference type="Pfam" id="PF02872">
    <property type="entry name" value="5_nucleotid_C"/>
    <property type="match status" value="1"/>
</dbReference>
<keyword evidence="4 5" id="KW-0547">Nucleotide-binding</keyword>
<evidence type="ECO:0000256" key="4">
    <source>
        <dbReference type="ARBA" id="ARBA00022741"/>
    </source>
</evidence>
<sequence>MCSRMSPFSLLARRPLSVLLLALCAAVSVLAERAQVTLLSTTDLHGRILPYDYGTDRPAEVGLAKIATLVKQIRRQAPDTLLLDCGDTIQGTPLAYYFNRKDNTPVHPMMAAMNALGYTAMALGNHEYNFGLGVLRKAQSEAKFPWLSANTYRVGTDEPAYTPYLVKEVAGVRLGLLGLTTPSIPNWENPENYAGLEFRPLVSETRKWVAHLREKEKVDAVVVSMHSGVEENLATGRMAPGDFVGENAALALAREVPGLDVIFLGHTHRDVPSLVVNGVLISQAGRWGDRLSRADLTFDRPDASARWTVFAKAAQTIPVTAAVAADPDIVALAEPYHRATQAWLGRVIGRSERALDANTAHLQDSALLDVIHRVQLESLGADVSFTANLNLRAQVPAGDVTVRDISNLYIYENTLYLVEATGAQVKAALEHAARYYRPYEAGKTAAELADRSVPLYNFDIAEGVAYEIDLRRPVGDRVLNLTYQGQPLAPDRKLKVAINNYRYNGGGGYAMFKEAKVLARSSTEIRDLIIDWVERHGTIPAEPSANWRLLP</sequence>
<keyword evidence="9" id="KW-1185">Reference proteome</keyword>
<evidence type="ECO:0000313" key="8">
    <source>
        <dbReference type="EMBL" id="RXK56843.1"/>
    </source>
</evidence>
<comment type="similarity">
    <text evidence="1 5">Belongs to the 5'-nucleotidase family.</text>
</comment>
<evidence type="ECO:0000259" key="6">
    <source>
        <dbReference type="Pfam" id="PF00149"/>
    </source>
</evidence>
<feature type="chain" id="PRO_5020939080" evidence="5">
    <location>
        <begin position="32"/>
        <end position="551"/>
    </location>
</feature>
<dbReference type="InterPro" id="IPR036907">
    <property type="entry name" value="5'-Nucleotdase_C_sf"/>
</dbReference>
<organism evidence="8 9">
    <name type="scientific">Oleiharenicola lentus</name>
    <dbReference type="NCBI Taxonomy" id="2508720"/>
    <lineage>
        <taxon>Bacteria</taxon>
        <taxon>Pseudomonadati</taxon>
        <taxon>Verrucomicrobiota</taxon>
        <taxon>Opitutia</taxon>
        <taxon>Opitutales</taxon>
        <taxon>Opitutaceae</taxon>
        <taxon>Oleiharenicola</taxon>
    </lineage>
</organism>
<keyword evidence="3 5" id="KW-0732">Signal</keyword>
<dbReference type="CDD" id="cd07410">
    <property type="entry name" value="MPP_CpdB_N"/>
    <property type="match status" value="1"/>
</dbReference>
<evidence type="ECO:0000259" key="7">
    <source>
        <dbReference type="Pfam" id="PF02872"/>
    </source>
</evidence>
<dbReference type="PRINTS" id="PR01607">
    <property type="entry name" value="APYRASEFAMLY"/>
</dbReference>
<name>A0A4Q1CCI4_9BACT</name>
<feature type="domain" description="Calcineurin-like phosphoesterase" evidence="6">
    <location>
        <begin position="39"/>
        <end position="269"/>
    </location>
</feature>